<dbReference type="InterPro" id="IPR021913">
    <property type="entry name" value="DUF3526"/>
</dbReference>
<protein>
    <submittedName>
        <fullName evidence="2">Uncharacterized protein</fullName>
    </submittedName>
</protein>
<keyword evidence="1" id="KW-0472">Membrane</keyword>
<accession>A0A0F9FND3</accession>
<dbReference type="AlphaFoldDB" id="A0A0F9FND3"/>
<feature type="non-terminal residue" evidence="2">
    <location>
        <position position="1"/>
    </location>
</feature>
<proteinExistence type="predicted"/>
<organism evidence="2">
    <name type="scientific">marine sediment metagenome</name>
    <dbReference type="NCBI Taxonomy" id="412755"/>
    <lineage>
        <taxon>unclassified sequences</taxon>
        <taxon>metagenomes</taxon>
        <taxon>ecological metagenomes</taxon>
    </lineage>
</organism>
<sequence>SNRLNQGLLIGYFIAGLIAIGLGQKNLTTELANYQIAQQYYQQDLEHYHSHLPEDALANGYIGYYLFHPVVQTPNAWSTLFRGERDETAHHLRVRLLGLQSQVNASAPGNVEAQRYGQFDLAFLWLYLMPLVIAAMSINTLADEKSSGRWPMLAAQMPNGIRLLFKKMAIPSGILALTNLSFLLIAVLFTPIELSGHWLTILVALGLYQLCWLAISAWIVLLNKPASINYLAFLGIWLLFTFVVPGLSYLYQINQQNAGEDAAIVFDQRQYMNDSWDKDKQADFAAYLAAYPQWTPTAPLGEEFDWRWYYSQQQMSDNVVAEQVERREQSQLASYQQGQRFAWLSPVMSLQYAFNRIADTDMLANVSFNQQVRAYHQALRDYSWSFYFADKVMTASDIDAIPRFSYESMQKSNTVLTLIKLLLITGLFIIAVMVQIRRFHEH</sequence>
<comment type="caution">
    <text evidence="2">The sequence shown here is derived from an EMBL/GenBank/DDBJ whole genome shotgun (WGS) entry which is preliminary data.</text>
</comment>
<dbReference type="Pfam" id="PF12040">
    <property type="entry name" value="DUF3526"/>
    <property type="match status" value="1"/>
</dbReference>
<feature type="transmembrane region" description="Helical" evidence="1">
    <location>
        <begin position="198"/>
        <end position="221"/>
    </location>
</feature>
<feature type="transmembrane region" description="Helical" evidence="1">
    <location>
        <begin position="228"/>
        <end position="251"/>
    </location>
</feature>
<evidence type="ECO:0000313" key="2">
    <source>
        <dbReference type="EMBL" id="KKL52562.1"/>
    </source>
</evidence>
<keyword evidence="1" id="KW-0812">Transmembrane</keyword>
<feature type="transmembrane region" description="Helical" evidence="1">
    <location>
        <begin position="415"/>
        <end position="436"/>
    </location>
</feature>
<name>A0A0F9FND3_9ZZZZ</name>
<keyword evidence="1" id="KW-1133">Transmembrane helix</keyword>
<reference evidence="2" key="1">
    <citation type="journal article" date="2015" name="Nature">
        <title>Complex archaea that bridge the gap between prokaryotes and eukaryotes.</title>
        <authorList>
            <person name="Spang A."/>
            <person name="Saw J.H."/>
            <person name="Jorgensen S.L."/>
            <person name="Zaremba-Niedzwiedzka K."/>
            <person name="Martijn J."/>
            <person name="Lind A.E."/>
            <person name="van Eijk R."/>
            <person name="Schleper C."/>
            <person name="Guy L."/>
            <person name="Ettema T.J."/>
        </authorList>
    </citation>
    <scope>NUCLEOTIDE SEQUENCE</scope>
</reference>
<feature type="transmembrane region" description="Helical" evidence="1">
    <location>
        <begin position="7"/>
        <end position="24"/>
    </location>
</feature>
<feature type="transmembrane region" description="Helical" evidence="1">
    <location>
        <begin position="122"/>
        <end position="142"/>
    </location>
</feature>
<feature type="transmembrane region" description="Helical" evidence="1">
    <location>
        <begin position="169"/>
        <end position="192"/>
    </location>
</feature>
<dbReference type="EMBL" id="LAZR01031847">
    <property type="protein sequence ID" value="KKL52562.1"/>
    <property type="molecule type" value="Genomic_DNA"/>
</dbReference>
<evidence type="ECO:0000256" key="1">
    <source>
        <dbReference type="SAM" id="Phobius"/>
    </source>
</evidence>
<gene>
    <name evidence="2" type="ORF">LCGC14_2284210</name>
</gene>